<geneLocation type="plasmid" evidence="2">
    <name>Gro4970</name>
</geneLocation>
<name>O46325_9FLOR</name>
<evidence type="ECO:0000256" key="1">
    <source>
        <dbReference type="SAM" id="Phobius"/>
    </source>
</evidence>
<sequence>MLLYFNFQVKWMKLMDWNIVHNDEFNTKLNLNTLNFVGCLVFILLFIIYFFVFSSICLFILSNINKSMNNLKDIADMSISSKKLNLLNSENKSIIESSSINSNEFNQTKINDDFLKY</sequence>
<dbReference type="AlphaFoldDB" id="O46325"/>
<protein>
    <submittedName>
        <fullName evidence="2">Uncharacterized protein</fullName>
    </submittedName>
</protein>
<keyword evidence="1" id="KW-0472">Membrane</keyword>
<keyword evidence="2" id="KW-0614">Plasmid</keyword>
<organism evidence="2">
    <name type="scientific">Gracilaria robusta</name>
    <dbReference type="NCBI Taxonomy" id="38400"/>
    <lineage>
        <taxon>Eukaryota</taxon>
        <taxon>Rhodophyta</taxon>
        <taxon>Florideophyceae</taxon>
        <taxon>Rhodymeniophycidae</taxon>
        <taxon>Gracilariales</taxon>
        <taxon>Gracilariaceae</taxon>
        <taxon>Gracilaria</taxon>
    </lineage>
</organism>
<dbReference type="EMBL" id="AF034718">
    <property type="protein sequence ID" value="AAC04727.1"/>
    <property type="molecule type" value="Genomic_DNA"/>
</dbReference>
<proteinExistence type="predicted"/>
<accession>O46325</accession>
<keyword evidence="1" id="KW-0812">Transmembrane</keyword>
<keyword evidence="1" id="KW-1133">Transmembrane helix</keyword>
<evidence type="ECO:0000313" key="2">
    <source>
        <dbReference type="EMBL" id="AAC04727.1"/>
    </source>
</evidence>
<feature type="transmembrane region" description="Helical" evidence="1">
    <location>
        <begin position="34"/>
        <end position="61"/>
    </location>
</feature>
<reference evidence="2" key="1">
    <citation type="submission" date="1997-11" db="EMBL/GenBank/DDBJ databases">
        <title>Plasmids of the red algae Gracilaria and Gracilariopsis (Gracilariales): Molecular characterization and cellular localization.</title>
        <authorList>
            <person name="Goff L.J."/>
            <person name="Moon D.A."/>
        </authorList>
    </citation>
    <scope>NUCLEOTIDE SEQUENCE</scope>
    <source>
        <plasmid evidence="2">Gro4970</plasmid>
    </source>
</reference>